<sequence>MDFNDSEKELLGLLKSDSTAAFDAIFQRHKQKVYLMALATLHDSNDAQDIVQDVFLMLWNKRRDLDISASLKSYLITAAKNKSLDLIKRRGHHKKYTDQIAHQSEAYAPVSRFDAEETKRKVNLALSQVTSNTGREAISLYYLEELSHQQTGQQLGISGLSSKSYVFKAIRQIRKYFQEKEGNR</sequence>
<dbReference type="PANTHER" id="PTHR43133">
    <property type="entry name" value="RNA POLYMERASE ECF-TYPE SIGMA FACTO"/>
    <property type="match status" value="1"/>
</dbReference>
<dbReference type="InterPro" id="IPR013325">
    <property type="entry name" value="RNA_pol_sigma_r2"/>
</dbReference>
<name>A0ABS7G761_9BACT</name>
<comment type="caution">
    <text evidence="8">The sequence shown here is derived from an EMBL/GenBank/DDBJ whole genome shotgun (WGS) entry which is preliminary data.</text>
</comment>
<dbReference type="NCBIfam" id="TIGR02937">
    <property type="entry name" value="sigma70-ECF"/>
    <property type="match status" value="1"/>
</dbReference>
<feature type="domain" description="RNA polymerase sigma-70 region 4" evidence="7">
    <location>
        <begin position="135"/>
        <end position="175"/>
    </location>
</feature>
<feature type="domain" description="RNA polymerase sigma-70 region 2" evidence="6">
    <location>
        <begin position="25"/>
        <end position="91"/>
    </location>
</feature>
<dbReference type="PANTHER" id="PTHR43133:SF8">
    <property type="entry name" value="RNA POLYMERASE SIGMA FACTOR HI_1459-RELATED"/>
    <property type="match status" value="1"/>
</dbReference>
<gene>
    <name evidence="8" type="ORF">K1Y79_03990</name>
</gene>
<evidence type="ECO:0000313" key="8">
    <source>
        <dbReference type="EMBL" id="MBW8683486.1"/>
    </source>
</evidence>
<dbReference type="InterPro" id="IPR014284">
    <property type="entry name" value="RNA_pol_sigma-70_dom"/>
</dbReference>
<dbReference type="SUPFAM" id="SSF88659">
    <property type="entry name" value="Sigma3 and sigma4 domains of RNA polymerase sigma factors"/>
    <property type="match status" value="1"/>
</dbReference>
<dbReference type="Pfam" id="PF04545">
    <property type="entry name" value="Sigma70_r4"/>
    <property type="match status" value="1"/>
</dbReference>
<evidence type="ECO:0000256" key="5">
    <source>
        <dbReference type="ARBA" id="ARBA00023163"/>
    </source>
</evidence>
<dbReference type="RefSeq" id="WP_220248706.1">
    <property type="nucleotide sequence ID" value="NZ_JAICCF010000001.1"/>
</dbReference>
<evidence type="ECO:0000259" key="7">
    <source>
        <dbReference type="Pfam" id="PF04545"/>
    </source>
</evidence>
<dbReference type="SUPFAM" id="SSF88946">
    <property type="entry name" value="Sigma2 domain of RNA polymerase sigma factors"/>
    <property type="match status" value="1"/>
</dbReference>
<dbReference type="EMBL" id="JAICCF010000001">
    <property type="protein sequence ID" value="MBW8683486.1"/>
    <property type="molecule type" value="Genomic_DNA"/>
</dbReference>
<keyword evidence="9" id="KW-1185">Reference proteome</keyword>
<dbReference type="InterPro" id="IPR036388">
    <property type="entry name" value="WH-like_DNA-bd_sf"/>
</dbReference>
<dbReference type="Pfam" id="PF04542">
    <property type="entry name" value="Sigma70_r2"/>
    <property type="match status" value="1"/>
</dbReference>
<evidence type="ECO:0000313" key="9">
    <source>
        <dbReference type="Proteomes" id="UP000812961"/>
    </source>
</evidence>
<dbReference type="Gene3D" id="1.10.1740.10">
    <property type="match status" value="1"/>
</dbReference>
<organism evidence="8 9">
    <name type="scientific">Chitinophaga rhizophila</name>
    <dbReference type="NCBI Taxonomy" id="2866212"/>
    <lineage>
        <taxon>Bacteria</taxon>
        <taxon>Pseudomonadati</taxon>
        <taxon>Bacteroidota</taxon>
        <taxon>Chitinophagia</taxon>
        <taxon>Chitinophagales</taxon>
        <taxon>Chitinophagaceae</taxon>
        <taxon>Chitinophaga</taxon>
    </lineage>
</organism>
<protein>
    <submittedName>
        <fullName evidence="8">Sigma-70 family RNA polymerase sigma factor</fullName>
    </submittedName>
</protein>
<evidence type="ECO:0000256" key="1">
    <source>
        <dbReference type="ARBA" id="ARBA00010641"/>
    </source>
</evidence>
<dbReference type="InterPro" id="IPR013324">
    <property type="entry name" value="RNA_pol_sigma_r3/r4-like"/>
</dbReference>
<dbReference type="Gene3D" id="1.10.10.10">
    <property type="entry name" value="Winged helix-like DNA-binding domain superfamily/Winged helix DNA-binding domain"/>
    <property type="match status" value="1"/>
</dbReference>
<proteinExistence type="inferred from homology"/>
<dbReference type="InterPro" id="IPR007627">
    <property type="entry name" value="RNA_pol_sigma70_r2"/>
</dbReference>
<reference evidence="8 9" key="1">
    <citation type="submission" date="2021-08" db="EMBL/GenBank/DDBJ databases">
        <title>The genome sequence of Chitinophaga sp. B61.</title>
        <authorList>
            <person name="Zhang X."/>
        </authorList>
    </citation>
    <scope>NUCLEOTIDE SEQUENCE [LARGE SCALE GENOMIC DNA]</scope>
    <source>
        <strain evidence="8 9">B61</strain>
    </source>
</reference>
<keyword evidence="4" id="KW-0238">DNA-binding</keyword>
<keyword evidence="2" id="KW-0805">Transcription regulation</keyword>
<keyword evidence="3" id="KW-0731">Sigma factor</keyword>
<evidence type="ECO:0000259" key="6">
    <source>
        <dbReference type="Pfam" id="PF04542"/>
    </source>
</evidence>
<comment type="similarity">
    <text evidence="1">Belongs to the sigma-70 factor family. ECF subfamily.</text>
</comment>
<evidence type="ECO:0000256" key="2">
    <source>
        <dbReference type="ARBA" id="ARBA00023015"/>
    </source>
</evidence>
<dbReference type="InterPro" id="IPR039425">
    <property type="entry name" value="RNA_pol_sigma-70-like"/>
</dbReference>
<keyword evidence="5" id="KW-0804">Transcription</keyword>
<evidence type="ECO:0000256" key="4">
    <source>
        <dbReference type="ARBA" id="ARBA00023125"/>
    </source>
</evidence>
<evidence type="ECO:0000256" key="3">
    <source>
        <dbReference type="ARBA" id="ARBA00023082"/>
    </source>
</evidence>
<accession>A0ABS7G761</accession>
<dbReference type="InterPro" id="IPR007630">
    <property type="entry name" value="RNA_pol_sigma70_r4"/>
</dbReference>
<dbReference type="Proteomes" id="UP000812961">
    <property type="component" value="Unassembled WGS sequence"/>
</dbReference>